<dbReference type="Proteomes" id="UP001597171">
    <property type="component" value="Unassembled WGS sequence"/>
</dbReference>
<sequence>MTFSGRPPASDSDATGRRTADPRRQAAPSEVRSVRTPDHVLRERRARDLDDALDASVAVTPHPSGPLIGLDALYDAHIVPSWLQPFAIGPNARFTRTPDSILRGHAGLPEDEALEPIAPETAADAIAAMTFDEAEAAAEAARAA</sequence>
<feature type="compositionally biased region" description="Basic and acidic residues" evidence="1">
    <location>
        <begin position="14"/>
        <end position="24"/>
    </location>
</feature>
<gene>
    <name evidence="2" type="ORF">ACFQ4O_16605</name>
</gene>
<accession>A0ABW3ZCC1</accession>
<feature type="non-terminal residue" evidence="2">
    <location>
        <position position="144"/>
    </location>
</feature>
<protein>
    <submittedName>
        <fullName evidence="2">DNA translocase FtsK</fullName>
    </submittedName>
</protein>
<evidence type="ECO:0000256" key="1">
    <source>
        <dbReference type="SAM" id="MobiDB-lite"/>
    </source>
</evidence>
<organism evidence="2 3">
    <name type="scientific">Methylopila musalis</name>
    <dbReference type="NCBI Taxonomy" id="1134781"/>
    <lineage>
        <taxon>Bacteria</taxon>
        <taxon>Pseudomonadati</taxon>
        <taxon>Pseudomonadota</taxon>
        <taxon>Alphaproteobacteria</taxon>
        <taxon>Hyphomicrobiales</taxon>
        <taxon>Methylopilaceae</taxon>
        <taxon>Methylopila</taxon>
    </lineage>
</organism>
<feature type="compositionally biased region" description="Basic and acidic residues" evidence="1">
    <location>
        <begin position="32"/>
        <end position="43"/>
    </location>
</feature>
<evidence type="ECO:0000313" key="3">
    <source>
        <dbReference type="Proteomes" id="UP001597171"/>
    </source>
</evidence>
<feature type="region of interest" description="Disordered" evidence="1">
    <location>
        <begin position="1"/>
        <end position="43"/>
    </location>
</feature>
<reference evidence="3" key="1">
    <citation type="journal article" date="2019" name="Int. J. Syst. Evol. Microbiol.">
        <title>The Global Catalogue of Microorganisms (GCM) 10K type strain sequencing project: providing services to taxonomists for standard genome sequencing and annotation.</title>
        <authorList>
            <consortium name="The Broad Institute Genomics Platform"/>
            <consortium name="The Broad Institute Genome Sequencing Center for Infectious Disease"/>
            <person name="Wu L."/>
            <person name="Ma J."/>
        </authorList>
    </citation>
    <scope>NUCLEOTIDE SEQUENCE [LARGE SCALE GENOMIC DNA]</scope>
    <source>
        <strain evidence="3">CCUG 61696</strain>
    </source>
</reference>
<name>A0ABW3ZCC1_9HYPH</name>
<proteinExistence type="predicted"/>
<dbReference type="EMBL" id="JBHTMX010000279">
    <property type="protein sequence ID" value="MFD1333625.1"/>
    <property type="molecule type" value="Genomic_DNA"/>
</dbReference>
<evidence type="ECO:0000313" key="2">
    <source>
        <dbReference type="EMBL" id="MFD1333625.1"/>
    </source>
</evidence>
<keyword evidence="3" id="KW-1185">Reference proteome</keyword>
<comment type="caution">
    <text evidence="2">The sequence shown here is derived from an EMBL/GenBank/DDBJ whole genome shotgun (WGS) entry which is preliminary data.</text>
</comment>